<keyword evidence="11" id="KW-1185">Reference proteome</keyword>
<keyword evidence="4" id="KW-0788">Thiol protease</keyword>
<dbReference type="Pfam" id="PF08246">
    <property type="entry name" value="Inhibitor_I29"/>
    <property type="match status" value="1"/>
</dbReference>
<evidence type="ECO:0000313" key="10">
    <source>
        <dbReference type="EMBL" id="KRY55339.1"/>
    </source>
</evidence>
<dbReference type="InterPro" id="IPR013128">
    <property type="entry name" value="Peptidase_C1A"/>
</dbReference>
<dbReference type="SMART" id="SM00645">
    <property type="entry name" value="Pept_C1"/>
    <property type="match status" value="1"/>
</dbReference>
<accession>A0A0V1D1H4</accession>
<dbReference type="GO" id="GO:0006508">
    <property type="term" value="P:proteolysis"/>
    <property type="evidence" value="ECO:0007669"/>
    <property type="project" value="UniProtKB-KW"/>
</dbReference>
<dbReference type="InterPro" id="IPR004038">
    <property type="entry name" value="Ribosomal_eL8/eL30/eS12/Gad45"/>
</dbReference>
<evidence type="ECO:0000259" key="8">
    <source>
        <dbReference type="SMART" id="SM00645"/>
    </source>
</evidence>
<dbReference type="InterPro" id="IPR025660">
    <property type="entry name" value="Pept_his_AS"/>
</dbReference>
<dbReference type="Gene3D" id="3.30.1330.30">
    <property type="match status" value="1"/>
</dbReference>
<dbReference type="Gene3D" id="3.90.70.10">
    <property type="entry name" value="Cysteine proteinases"/>
    <property type="match status" value="1"/>
</dbReference>
<evidence type="ECO:0000256" key="6">
    <source>
        <dbReference type="ARBA" id="ARBA00023157"/>
    </source>
</evidence>
<dbReference type="PROSITE" id="PS00139">
    <property type="entry name" value="THIOL_PROTEASE_CYS"/>
    <property type="match status" value="1"/>
</dbReference>
<keyword evidence="3" id="KW-0378">Hydrolase</keyword>
<dbReference type="PRINTS" id="PR00705">
    <property type="entry name" value="PAPAIN"/>
</dbReference>
<protein>
    <recommendedName>
        <fullName evidence="7">Cathepsin L-like</fullName>
    </recommendedName>
</protein>
<evidence type="ECO:0000313" key="11">
    <source>
        <dbReference type="Proteomes" id="UP000054653"/>
    </source>
</evidence>
<gene>
    <name evidence="10" type="primary">Cp1</name>
    <name evidence="10" type="ORF">T03_5837</name>
</gene>
<evidence type="ECO:0000256" key="7">
    <source>
        <dbReference type="ARBA" id="ARBA00069138"/>
    </source>
</evidence>
<keyword evidence="2" id="KW-0645">Protease</keyword>
<dbReference type="SUPFAM" id="SSF55315">
    <property type="entry name" value="L30e-like"/>
    <property type="match status" value="1"/>
</dbReference>
<keyword evidence="5" id="KW-0865">Zymogen</keyword>
<dbReference type="InterPro" id="IPR029064">
    <property type="entry name" value="Ribosomal_eL30-like_sf"/>
</dbReference>
<name>A0A0V1D1H4_TRIBR</name>
<evidence type="ECO:0000256" key="5">
    <source>
        <dbReference type="ARBA" id="ARBA00023145"/>
    </source>
</evidence>
<evidence type="ECO:0000256" key="4">
    <source>
        <dbReference type="ARBA" id="ARBA00022807"/>
    </source>
</evidence>
<dbReference type="STRING" id="45882.A0A0V1D1H4"/>
<dbReference type="Pfam" id="PF00112">
    <property type="entry name" value="Peptidase_C1"/>
    <property type="match status" value="1"/>
</dbReference>
<dbReference type="FunFam" id="3.90.70.10:FF:000006">
    <property type="entry name" value="Cathepsin S"/>
    <property type="match status" value="1"/>
</dbReference>
<proteinExistence type="inferred from homology"/>
<comment type="caution">
    <text evidence="10">The sequence shown here is derived from an EMBL/GenBank/DDBJ whole genome shotgun (WGS) entry which is preliminary data.</text>
</comment>
<sequence length="681" mass="77282">MNRSLLLSVAVIAFLFLSIVTIVRDMGMLIPNIEQLNWKQHIDAVPFIVLAKAKKIYLRFVKGYPPLTTEQKEMYFKESEWIIYKDIYGKTYANESEEDYRREVFYANRLKVIRHNEQFDGGAKSYSMKLNKYSDLTREEFVQLMNGFKIASKSGDYRPSSVFKPLLFTGDLPLNVDWRSEGMVTPVKDQGHCGSCWAFSATGALEGQNKRKTGKLVSLSEQNLIDCSRKYGNRGCSGGLMDNAFEYVKENHGIDTEESYPYEAAVRMIDKKCRFKNSTIGATDKGFVDVEPGNETYLMHAVATIGPLSVAIDASHESFQFYSSGMLLMVSNFNTVEVMWTNLGVYFEPNCSSEFLDHGVLVVGYGSLKGKDYWIVKNSWGTSWGNDEISCFNLNNFNSVHSLLNWKLSPMNNEWRKSKLKQLPSWDVLEIKVKGECRKESKLPKKPSAEEVVRHGNFLDSTAPIKTGNKNGKVNQKKKPNRTVMKKAIIEQRQTNANIGQSNEAGSVGAVERNAKILQLIDNEADEKLFGTIEMLIVELKRLQDRVYQINPALGLQKRRVVLGLREVEAHIRRNKIQMVIFAMDLEDGAYQYVSNVISQCRKADIPYVFGLNRRRLAKICMKQATVSVVGVLEHQGATVRLHTQHFNELKEMIALHRKSQMNNAVIDSVALMSVADEHGK</sequence>
<dbReference type="InterPro" id="IPR000668">
    <property type="entry name" value="Peptidase_C1A_C"/>
</dbReference>
<reference evidence="10 11" key="1">
    <citation type="submission" date="2015-01" db="EMBL/GenBank/DDBJ databases">
        <title>Evolution of Trichinella species and genotypes.</title>
        <authorList>
            <person name="Korhonen P.K."/>
            <person name="Edoardo P."/>
            <person name="Giuseppe L.R."/>
            <person name="Gasser R.B."/>
        </authorList>
    </citation>
    <scope>NUCLEOTIDE SEQUENCE [LARGE SCALE GENOMIC DNA]</scope>
    <source>
        <strain evidence="10">ISS120</strain>
    </source>
</reference>
<dbReference type="Proteomes" id="UP000054653">
    <property type="component" value="Unassembled WGS sequence"/>
</dbReference>
<dbReference type="AlphaFoldDB" id="A0A0V1D1H4"/>
<evidence type="ECO:0000256" key="3">
    <source>
        <dbReference type="ARBA" id="ARBA00022801"/>
    </source>
</evidence>
<evidence type="ECO:0000256" key="1">
    <source>
        <dbReference type="ARBA" id="ARBA00008455"/>
    </source>
</evidence>
<dbReference type="InterPro" id="IPR000169">
    <property type="entry name" value="Pept_cys_AS"/>
</dbReference>
<feature type="domain" description="Peptidase C1A papain C-terminal" evidence="8">
    <location>
        <begin position="172"/>
        <end position="401"/>
    </location>
</feature>
<dbReference type="SUPFAM" id="SSF54001">
    <property type="entry name" value="Cysteine proteinases"/>
    <property type="match status" value="1"/>
</dbReference>
<dbReference type="GO" id="GO:0008234">
    <property type="term" value="F:cysteine-type peptidase activity"/>
    <property type="evidence" value="ECO:0007669"/>
    <property type="project" value="UniProtKB-KW"/>
</dbReference>
<evidence type="ECO:0000256" key="2">
    <source>
        <dbReference type="ARBA" id="ARBA00022670"/>
    </source>
</evidence>
<dbReference type="InterPro" id="IPR039417">
    <property type="entry name" value="Peptidase_C1A_papain-like"/>
</dbReference>
<dbReference type="SMART" id="SM00848">
    <property type="entry name" value="Inhibitor_I29"/>
    <property type="match status" value="1"/>
</dbReference>
<comment type="similarity">
    <text evidence="1">Belongs to the peptidase C1 family.</text>
</comment>
<organism evidence="10 11">
    <name type="scientific">Trichinella britovi</name>
    <name type="common">Parasitic roundworm</name>
    <dbReference type="NCBI Taxonomy" id="45882"/>
    <lineage>
        <taxon>Eukaryota</taxon>
        <taxon>Metazoa</taxon>
        <taxon>Ecdysozoa</taxon>
        <taxon>Nematoda</taxon>
        <taxon>Enoplea</taxon>
        <taxon>Dorylaimia</taxon>
        <taxon>Trichinellida</taxon>
        <taxon>Trichinellidae</taxon>
        <taxon>Trichinella</taxon>
    </lineage>
</organism>
<dbReference type="Pfam" id="PF01248">
    <property type="entry name" value="Ribosomal_L7Ae"/>
    <property type="match status" value="1"/>
</dbReference>
<feature type="domain" description="Cathepsin propeptide inhibitor" evidence="9">
    <location>
        <begin position="81"/>
        <end position="141"/>
    </location>
</feature>
<dbReference type="InterPro" id="IPR013201">
    <property type="entry name" value="Prot_inhib_I29"/>
</dbReference>
<dbReference type="EMBL" id="JYDI01000057">
    <property type="protein sequence ID" value="KRY55339.1"/>
    <property type="molecule type" value="Genomic_DNA"/>
</dbReference>
<dbReference type="OrthoDB" id="10253408at2759"/>
<dbReference type="CDD" id="cd02248">
    <property type="entry name" value="Peptidase_C1A"/>
    <property type="match status" value="1"/>
</dbReference>
<dbReference type="PROSITE" id="PS00639">
    <property type="entry name" value="THIOL_PROTEASE_HIS"/>
    <property type="match status" value="1"/>
</dbReference>
<keyword evidence="6" id="KW-1015">Disulfide bond</keyword>
<dbReference type="PANTHER" id="PTHR12411">
    <property type="entry name" value="CYSTEINE PROTEASE FAMILY C1-RELATED"/>
    <property type="match status" value="1"/>
</dbReference>
<dbReference type="InterPro" id="IPR038765">
    <property type="entry name" value="Papain-like_cys_pep_sf"/>
</dbReference>
<evidence type="ECO:0000259" key="9">
    <source>
        <dbReference type="SMART" id="SM00848"/>
    </source>
</evidence>